<dbReference type="KEGG" id="ehx:EMIHUDRAFT_240955"/>
<evidence type="ECO:0000313" key="3">
    <source>
        <dbReference type="Proteomes" id="UP000013827"/>
    </source>
</evidence>
<name>A0A0D3JDK9_EMIH1</name>
<dbReference type="Proteomes" id="UP000013827">
    <property type="component" value="Unassembled WGS sequence"/>
</dbReference>
<feature type="region of interest" description="Disordered" evidence="1">
    <location>
        <begin position="148"/>
        <end position="201"/>
    </location>
</feature>
<dbReference type="InterPro" id="IPR032727">
    <property type="entry name" value="CLAMP"/>
</dbReference>
<keyword evidence="3" id="KW-1185">Reference proteome</keyword>
<reference evidence="2" key="2">
    <citation type="submission" date="2024-10" db="UniProtKB">
        <authorList>
            <consortium name="EnsemblProtists"/>
        </authorList>
    </citation>
    <scope>IDENTIFICATION</scope>
</reference>
<reference evidence="3" key="1">
    <citation type="journal article" date="2013" name="Nature">
        <title>Pan genome of the phytoplankton Emiliania underpins its global distribution.</title>
        <authorList>
            <person name="Read B.A."/>
            <person name="Kegel J."/>
            <person name="Klute M.J."/>
            <person name="Kuo A."/>
            <person name="Lefebvre S.C."/>
            <person name="Maumus F."/>
            <person name="Mayer C."/>
            <person name="Miller J."/>
            <person name="Monier A."/>
            <person name="Salamov A."/>
            <person name="Young J."/>
            <person name="Aguilar M."/>
            <person name="Claverie J.M."/>
            <person name="Frickenhaus S."/>
            <person name="Gonzalez K."/>
            <person name="Herman E.K."/>
            <person name="Lin Y.C."/>
            <person name="Napier J."/>
            <person name="Ogata H."/>
            <person name="Sarno A.F."/>
            <person name="Shmutz J."/>
            <person name="Schroeder D."/>
            <person name="de Vargas C."/>
            <person name="Verret F."/>
            <person name="von Dassow P."/>
            <person name="Valentin K."/>
            <person name="Van de Peer Y."/>
            <person name="Wheeler G."/>
            <person name="Dacks J.B."/>
            <person name="Delwiche C.F."/>
            <person name="Dyhrman S.T."/>
            <person name="Glockner G."/>
            <person name="John U."/>
            <person name="Richards T."/>
            <person name="Worden A.Z."/>
            <person name="Zhang X."/>
            <person name="Grigoriev I.V."/>
            <person name="Allen A.E."/>
            <person name="Bidle K."/>
            <person name="Borodovsky M."/>
            <person name="Bowler C."/>
            <person name="Brownlee C."/>
            <person name="Cock J.M."/>
            <person name="Elias M."/>
            <person name="Gladyshev V.N."/>
            <person name="Groth M."/>
            <person name="Guda C."/>
            <person name="Hadaegh A."/>
            <person name="Iglesias-Rodriguez M.D."/>
            <person name="Jenkins J."/>
            <person name="Jones B.M."/>
            <person name="Lawson T."/>
            <person name="Leese F."/>
            <person name="Lindquist E."/>
            <person name="Lobanov A."/>
            <person name="Lomsadze A."/>
            <person name="Malik S.B."/>
            <person name="Marsh M.E."/>
            <person name="Mackinder L."/>
            <person name="Mock T."/>
            <person name="Mueller-Roeber B."/>
            <person name="Pagarete A."/>
            <person name="Parker M."/>
            <person name="Probert I."/>
            <person name="Quesneville H."/>
            <person name="Raines C."/>
            <person name="Rensing S.A."/>
            <person name="Riano-Pachon D.M."/>
            <person name="Richier S."/>
            <person name="Rokitta S."/>
            <person name="Shiraiwa Y."/>
            <person name="Soanes D.M."/>
            <person name="van der Giezen M."/>
            <person name="Wahlund T.M."/>
            <person name="Williams B."/>
            <person name="Wilson W."/>
            <person name="Wolfe G."/>
            <person name="Wurch L.L."/>
        </authorList>
    </citation>
    <scope>NUCLEOTIDE SEQUENCE</scope>
</reference>
<sequence>MPASLPEALRITPEQLAEVWRPADSAESISLLARIADLGDAEEEPRISLWLDFLHATLVFAKEQRFSAAKALASFDLIQSLASHAVNALVANEGELPASCLSFFSSAVDVEALMAHARAAVIDHPWLIRTVFTDVRLSEATYLVQRPTAPEPLADAEQETAADTSSAELDLPAPEQTSEEEAQTPADASPTPPPASEALGKSVEAYLSEFTAAMEARQAAQEALLQQRIEALEAKVGKA</sequence>
<dbReference type="PANTHER" id="PTHR28457">
    <property type="entry name" value="COILED-COIL DOMAIN-CONTAINING PROTEIN 189"/>
    <property type="match status" value="1"/>
</dbReference>
<dbReference type="PaxDb" id="2903-EOD21594"/>
<organism evidence="2 3">
    <name type="scientific">Emiliania huxleyi (strain CCMP1516)</name>
    <dbReference type="NCBI Taxonomy" id="280463"/>
    <lineage>
        <taxon>Eukaryota</taxon>
        <taxon>Haptista</taxon>
        <taxon>Haptophyta</taxon>
        <taxon>Prymnesiophyceae</taxon>
        <taxon>Isochrysidales</taxon>
        <taxon>Noelaerhabdaceae</taxon>
        <taxon>Emiliania</taxon>
    </lineage>
</organism>
<dbReference type="HOGENOM" id="CLU_1162949_0_0_1"/>
<dbReference type="EnsemblProtists" id="EOD21594">
    <property type="protein sequence ID" value="EOD21594"/>
    <property type="gene ID" value="EMIHUDRAFT_240955"/>
</dbReference>
<dbReference type="AlphaFoldDB" id="A0A0D3JDK9"/>
<dbReference type="OMA" id="FVAFETI"/>
<dbReference type="GeneID" id="17267139"/>
<dbReference type="RefSeq" id="XP_005774023.1">
    <property type="nucleotide sequence ID" value="XM_005773966.1"/>
</dbReference>
<evidence type="ECO:0000313" key="2">
    <source>
        <dbReference type="EnsemblProtists" id="EOD21594"/>
    </source>
</evidence>
<accession>A0A0D3JDK9</accession>
<protein>
    <submittedName>
        <fullName evidence="2">Uncharacterized protein</fullName>
    </submittedName>
</protein>
<proteinExistence type="predicted"/>
<dbReference type="PANTHER" id="PTHR28457:SF1">
    <property type="entry name" value="CILIA- AND FLAGELLA-ASSOCIATED PROTEIN 119"/>
    <property type="match status" value="1"/>
</dbReference>
<evidence type="ECO:0000256" key="1">
    <source>
        <dbReference type="SAM" id="MobiDB-lite"/>
    </source>
</evidence>